<dbReference type="PANTHER" id="PTHR24093:SF434">
    <property type="entry name" value="CALCIUM-TRANSPORTING ATPASE 13, PLASMA MEMBRANE-TYPE-RELATED"/>
    <property type="match status" value="1"/>
</dbReference>
<sequence length="270" mass="29880">MAEKDVVGSGISEVEHDERGREVEPQTTSKKTRQIRSKSRPPAPTGGSLEEVFLNMGERIEVVENSLSTLEAHTLEQLDDLKEDQGALREEYTRLEVKVMDAVKAIQDQVNKLCADMQSGLDACKKASTSAGMAENGLRCIAFAHRNMLIRDFTIFQEQLILLGLVGLTHSCRSGTRETVEDCRRAGINVKLITGDNKVTATIMATKCGIIEPDYQPGEVIDGEEFRKFSSEERMVKIENICVLARATPDDKLLMVQSLKQKGHVVAFIG</sequence>
<dbReference type="PANTHER" id="PTHR24093">
    <property type="entry name" value="CATION TRANSPORTING ATPASE"/>
    <property type="match status" value="1"/>
</dbReference>
<dbReference type="Gene3D" id="3.40.1110.10">
    <property type="entry name" value="Calcium-transporting ATPase, cytoplasmic domain N"/>
    <property type="match status" value="1"/>
</dbReference>
<name>A0A8S0RDJ9_OLEEU</name>
<dbReference type="Gene3D" id="3.40.50.1000">
    <property type="entry name" value="HAD superfamily/HAD-like"/>
    <property type="match status" value="1"/>
</dbReference>
<organism evidence="3 4">
    <name type="scientific">Olea europaea subsp. europaea</name>
    <dbReference type="NCBI Taxonomy" id="158383"/>
    <lineage>
        <taxon>Eukaryota</taxon>
        <taxon>Viridiplantae</taxon>
        <taxon>Streptophyta</taxon>
        <taxon>Embryophyta</taxon>
        <taxon>Tracheophyta</taxon>
        <taxon>Spermatophyta</taxon>
        <taxon>Magnoliopsida</taxon>
        <taxon>eudicotyledons</taxon>
        <taxon>Gunneridae</taxon>
        <taxon>Pentapetalae</taxon>
        <taxon>asterids</taxon>
        <taxon>lamiids</taxon>
        <taxon>Lamiales</taxon>
        <taxon>Oleaceae</taxon>
        <taxon>Oleeae</taxon>
        <taxon>Olea</taxon>
    </lineage>
</organism>
<dbReference type="InterPro" id="IPR036412">
    <property type="entry name" value="HAD-like_sf"/>
</dbReference>
<proteinExistence type="predicted"/>
<keyword evidence="4" id="KW-1185">Reference proteome</keyword>
<dbReference type="Gramene" id="OE9A085588T1">
    <property type="protein sequence ID" value="OE9A085588C1"/>
    <property type="gene ID" value="OE9A085588"/>
</dbReference>
<gene>
    <name evidence="3" type="ORF">OLEA9_A085588</name>
</gene>
<dbReference type="SUPFAM" id="SSF56784">
    <property type="entry name" value="HAD-like"/>
    <property type="match status" value="1"/>
</dbReference>
<dbReference type="InterPro" id="IPR023299">
    <property type="entry name" value="ATPase_P-typ_cyto_dom_N"/>
</dbReference>
<dbReference type="SUPFAM" id="SSF81660">
    <property type="entry name" value="Metal cation-transporting ATPase, ATP-binding domain N"/>
    <property type="match status" value="1"/>
</dbReference>
<dbReference type="GO" id="GO:0005388">
    <property type="term" value="F:P-type calcium transporter activity"/>
    <property type="evidence" value="ECO:0007669"/>
    <property type="project" value="TreeGrafter"/>
</dbReference>
<dbReference type="AlphaFoldDB" id="A0A8S0RDJ9"/>
<reference evidence="3 4" key="1">
    <citation type="submission" date="2019-12" db="EMBL/GenBank/DDBJ databases">
        <authorList>
            <person name="Alioto T."/>
            <person name="Alioto T."/>
            <person name="Gomez Garrido J."/>
        </authorList>
    </citation>
    <scope>NUCLEOTIDE SEQUENCE [LARGE SCALE GENOMIC DNA]</scope>
</reference>
<comment type="caution">
    <text evidence="3">The sequence shown here is derived from an EMBL/GenBank/DDBJ whole genome shotgun (WGS) entry which is preliminary data.</text>
</comment>
<evidence type="ECO:0000313" key="4">
    <source>
        <dbReference type="Proteomes" id="UP000594638"/>
    </source>
</evidence>
<feature type="compositionally biased region" description="Basic and acidic residues" evidence="2">
    <location>
        <begin position="13"/>
        <end position="24"/>
    </location>
</feature>
<feature type="compositionally biased region" description="Basic residues" evidence="2">
    <location>
        <begin position="30"/>
        <end position="39"/>
    </location>
</feature>
<keyword evidence="1" id="KW-0460">Magnesium</keyword>
<dbReference type="EMBL" id="CACTIH010002407">
    <property type="protein sequence ID" value="CAA2976333.1"/>
    <property type="molecule type" value="Genomic_DNA"/>
</dbReference>
<dbReference type="GO" id="GO:0005886">
    <property type="term" value="C:plasma membrane"/>
    <property type="evidence" value="ECO:0007669"/>
    <property type="project" value="TreeGrafter"/>
</dbReference>
<evidence type="ECO:0000313" key="3">
    <source>
        <dbReference type="EMBL" id="CAA2976333.1"/>
    </source>
</evidence>
<dbReference type="Proteomes" id="UP000594638">
    <property type="component" value="Unassembled WGS sequence"/>
</dbReference>
<evidence type="ECO:0000256" key="2">
    <source>
        <dbReference type="SAM" id="MobiDB-lite"/>
    </source>
</evidence>
<dbReference type="GO" id="GO:0000166">
    <property type="term" value="F:nucleotide binding"/>
    <property type="evidence" value="ECO:0007669"/>
    <property type="project" value="InterPro"/>
</dbReference>
<dbReference type="InterPro" id="IPR023214">
    <property type="entry name" value="HAD_sf"/>
</dbReference>
<feature type="region of interest" description="Disordered" evidence="2">
    <location>
        <begin position="1"/>
        <end position="49"/>
    </location>
</feature>
<dbReference type="OrthoDB" id="1741137at2759"/>
<evidence type="ECO:0000256" key="1">
    <source>
        <dbReference type="ARBA" id="ARBA00022842"/>
    </source>
</evidence>
<accession>A0A8S0RDJ9</accession>
<protein>
    <submittedName>
        <fullName evidence="3">Calcium-transporting ATPase 12, plasma membrane-type-like</fullName>
    </submittedName>
</protein>